<name>A0A3A1Y2L4_9GAMM</name>
<dbReference type="RefSeq" id="WP_119525197.1">
    <property type="nucleotide sequence ID" value="NZ_NRHC01000052.1"/>
</dbReference>
<dbReference type="GO" id="GO:0009318">
    <property type="term" value="C:exodeoxyribonuclease VII complex"/>
    <property type="evidence" value="ECO:0007669"/>
    <property type="project" value="UniProtKB-UniRule"/>
</dbReference>
<evidence type="ECO:0000256" key="1">
    <source>
        <dbReference type="ARBA" id="ARBA00009998"/>
    </source>
</evidence>
<dbReference type="EC" id="3.1.11.6" evidence="6"/>
<dbReference type="InterPro" id="IPR003761">
    <property type="entry name" value="Exonuc_VII_S"/>
</dbReference>
<protein>
    <recommendedName>
        <fullName evidence="6">Exodeoxyribonuclease VII small subunit</fullName>
        <ecNumber evidence="6">3.1.11.6</ecNumber>
    </recommendedName>
</protein>
<keyword evidence="2" id="KW-0963">Cytoplasm</keyword>
<evidence type="ECO:0000256" key="4">
    <source>
        <dbReference type="ARBA" id="ARBA00022801"/>
    </source>
</evidence>
<dbReference type="Pfam" id="PF02609">
    <property type="entry name" value="Exonuc_VII_S"/>
    <property type="match status" value="1"/>
</dbReference>
<keyword evidence="5" id="KW-0269">Exonuclease</keyword>
<feature type="coiled-coil region" evidence="7">
    <location>
        <begin position="7"/>
        <end position="65"/>
    </location>
</feature>
<dbReference type="OrthoDB" id="9967469at2"/>
<proteinExistence type="inferred from homology"/>
<evidence type="ECO:0000313" key="8">
    <source>
        <dbReference type="EMBL" id="RIY32552.1"/>
    </source>
</evidence>
<dbReference type="Gene3D" id="1.10.287.1040">
    <property type="entry name" value="Exonuclease VII, small subunit"/>
    <property type="match status" value="1"/>
</dbReference>
<comment type="caution">
    <text evidence="8">The sequence shown here is derived from an EMBL/GenBank/DDBJ whole genome shotgun (WGS) entry which is preliminary data.</text>
</comment>
<dbReference type="GO" id="GO:0008855">
    <property type="term" value="F:exodeoxyribonuclease VII activity"/>
    <property type="evidence" value="ECO:0007669"/>
    <property type="project" value="UniProtKB-UniRule"/>
</dbReference>
<keyword evidence="7" id="KW-0175">Coiled coil</keyword>
<evidence type="ECO:0000256" key="6">
    <source>
        <dbReference type="NCBIfam" id="TIGR01280"/>
    </source>
</evidence>
<evidence type="ECO:0000313" key="9">
    <source>
        <dbReference type="Proteomes" id="UP000265691"/>
    </source>
</evidence>
<keyword evidence="3" id="KW-0540">Nuclease</keyword>
<keyword evidence="9" id="KW-1185">Reference proteome</keyword>
<dbReference type="InterPro" id="IPR037004">
    <property type="entry name" value="Exonuc_VII_ssu_sf"/>
</dbReference>
<keyword evidence="4" id="KW-0378">Hydrolase</keyword>
<organism evidence="8 9">
    <name type="scientific">Psittacicella hinzii</name>
    <dbReference type="NCBI Taxonomy" id="2028575"/>
    <lineage>
        <taxon>Bacteria</taxon>
        <taxon>Pseudomonadati</taxon>
        <taxon>Pseudomonadota</taxon>
        <taxon>Gammaproteobacteria</taxon>
        <taxon>Pasteurellales</taxon>
        <taxon>Psittacicellaceae</taxon>
        <taxon>Psittacicella</taxon>
    </lineage>
</organism>
<dbReference type="AlphaFoldDB" id="A0A3A1Y2L4"/>
<evidence type="ECO:0000256" key="7">
    <source>
        <dbReference type="SAM" id="Coils"/>
    </source>
</evidence>
<comment type="similarity">
    <text evidence="1">Belongs to the XseB family.</text>
</comment>
<sequence>MSEQKEKFSFEQNLEKLNELLKKMEEGALPLDELTKSYVDALGLLDALREQLDESKAQIQIVQQKRGYGQAN</sequence>
<reference evidence="8 9" key="1">
    <citation type="submission" date="2017-08" db="EMBL/GenBank/DDBJ databases">
        <title>Reclassification of Bisgaard taxon 37 and 44.</title>
        <authorList>
            <person name="Christensen H."/>
        </authorList>
    </citation>
    <scope>NUCLEOTIDE SEQUENCE [LARGE SCALE GENOMIC DNA]</scope>
    <source>
        <strain evidence="8 9">B96_3</strain>
    </source>
</reference>
<dbReference type="NCBIfam" id="TIGR01280">
    <property type="entry name" value="xseB"/>
    <property type="match status" value="1"/>
</dbReference>
<dbReference type="SUPFAM" id="SSF116842">
    <property type="entry name" value="XseB-like"/>
    <property type="match status" value="1"/>
</dbReference>
<dbReference type="EMBL" id="NRHC01000052">
    <property type="protein sequence ID" value="RIY32552.1"/>
    <property type="molecule type" value="Genomic_DNA"/>
</dbReference>
<dbReference type="Proteomes" id="UP000265691">
    <property type="component" value="Unassembled WGS sequence"/>
</dbReference>
<accession>A0A3A1Y2L4</accession>
<evidence type="ECO:0000256" key="5">
    <source>
        <dbReference type="ARBA" id="ARBA00022839"/>
    </source>
</evidence>
<gene>
    <name evidence="8" type="primary">xseB</name>
    <name evidence="8" type="ORF">CKF54_04590</name>
</gene>
<evidence type="ECO:0000256" key="2">
    <source>
        <dbReference type="ARBA" id="ARBA00022490"/>
    </source>
</evidence>
<evidence type="ECO:0000256" key="3">
    <source>
        <dbReference type="ARBA" id="ARBA00022722"/>
    </source>
</evidence>
<dbReference type="GO" id="GO:0006308">
    <property type="term" value="P:DNA catabolic process"/>
    <property type="evidence" value="ECO:0007669"/>
    <property type="project" value="UniProtKB-UniRule"/>
</dbReference>